<comment type="caution">
    <text evidence="4">The sequence shown here is derived from an EMBL/GenBank/DDBJ whole genome shotgun (WGS) entry which is preliminary data.</text>
</comment>
<proteinExistence type="predicted"/>
<feature type="signal peptide" evidence="2">
    <location>
        <begin position="1"/>
        <end position="33"/>
    </location>
</feature>
<keyword evidence="1" id="KW-1133">Transmembrane helix</keyword>
<keyword evidence="5" id="KW-1185">Reference proteome</keyword>
<dbReference type="PANTHER" id="PTHR32440:SF0">
    <property type="entry name" value="PHOSPHATASE DCR2-RELATED"/>
    <property type="match status" value="1"/>
</dbReference>
<gene>
    <name evidence="4" type="ORF">KC19_12G063000</name>
</gene>
<dbReference type="Gene3D" id="3.60.21.10">
    <property type="match status" value="1"/>
</dbReference>
<reference evidence="4" key="1">
    <citation type="submission" date="2020-06" db="EMBL/GenBank/DDBJ databases">
        <title>WGS assembly of Ceratodon purpureus strain R40.</title>
        <authorList>
            <person name="Carey S.B."/>
            <person name="Jenkins J."/>
            <person name="Shu S."/>
            <person name="Lovell J.T."/>
            <person name="Sreedasyam A."/>
            <person name="Maumus F."/>
            <person name="Tiley G.P."/>
            <person name="Fernandez-Pozo N."/>
            <person name="Barry K."/>
            <person name="Chen C."/>
            <person name="Wang M."/>
            <person name="Lipzen A."/>
            <person name="Daum C."/>
            <person name="Saski C.A."/>
            <person name="Payton A.C."/>
            <person name="Mcbreen J.C."/>
            <person name="Conrad R.E."/>
            <person name="Kollar L.M."/>
            <person name="Olsson S."/>
            <person name="Huttunen S."/>
            <person name="Landis J.B."/>
            <person name="Wickett N.J."/>
            <person name="Johnson M.G."/>
            <person name="Rensing S.A."/>
            <person name="Grimwood J."/>
            <person name="Schmutz J."/>
            <person name="Mcdaniel S.F."/>
        </authorList>
    </citation>
    <scope>NUCLEOTIDE SEQUENCE</scope>
    <source>
        <strain evidence="4">R40</strain>
    </source>
</reference>
<dbReference type="AlphaFoldDB" id="A0A8T0G6M4"/>
<keyword evidence="2" id="KW-0732">Signal</keyword>
<dbReference type="SUPFAM" id="SSF56300">
    <property type="entry name" value="Metallo-dependent phosphatases"/>
    <property type="match status" value="1"/>
</dbReference>
<dbReference type="Pfam" id="PF00149">
    <property type="entry name" value="Metallophos"/>
    <property type="match status" value="1"/>
</dbReference>
<dbReference type="GO" id="GO:0005737">
    <property type="term" value="C:cytoplasm"/>
    <property type="evidence" value="ECO:0007669"/>
    <property type="project" value="TreeGrafter"/>
</dbReference>
<name>A0A8T0G6M4_CERPU</name>
<dbReference type="CDD" id="cd07383">
    <property type="entry name" value="MPP_Dcr2"/>
    <property type="match status" value="1"/>
</dbReference>
<sequence>MGALHMGWASAGCAWSFWLLLLAAVGSISLSGAQDLPPLRFNSEGTFKILQIADMHYGNGVKTPCRDLEAKELRTCSDRNTTLFVQRLLAAEKPDLVVFTGDNIDFDASNATGSMDEAFKPVIDAKIPWAAVLGNHDHESNLPREDVMKYLTKMDYSLSQLLNPSVEALLGQEASQTPIQVNGVGNYYLQVFGPAGSDSANTSLLNLYFLDTGEYSKFSRVGGYDWIRASQILWYQLLAAKLRGSAPEASTPTPALAYFHIPIPEYESVLKDSSMVLGDKHEAVLSPLLNSGFFTALLQGGDVRATFAGHDHTNDYCGELMGIHLCYGGGVGYHAYGKVGWPRRARVVGASLRSKKGVAKTTQELVTWKRLDDSKMSKIDPQVLWDTNARRWTFGMKTGAVMSPLLLILLTLVITACSSCLFNTLYAKYRRKVGIDEYSRVTEDIPLESNYPIDSDNSDDD</sequence>
<feature type="transmembrane region" description="Helical" evidence="1">
    <location>
        <begin position="405"/>
        <end position="426"/>
    </location>
</feature>
<protein>
    <recommendedName>
        <fullName evidence="3">Calcineurin-like phosphoesterase domain-containing protein</fullName>
    </recommendedName>
</protein>
<evidence type="ECO:0000313" key="4">
    <source>
        <dbReference type="EMBL" id="KAG0554104.1"/>
    </source>
</evidence>
<dbReference type="InterPro" id="IPR029052">
    <property type="entry name" value="Metallo-depent_PP-like"/>
</dbReference>
<evidence type="ECO:0000256" key="1">
    <source>
        <dbReference type="SAM" id="Phobius"/>
    </source>
</evidence>
<keyword evidence="1" id="KW-0472">Membrane</keyword>
<keyword evidence="1" id="KW-0812">Transmembrane</keyword>
<accession>A0A8T0G6M4</accession>
<dbReference type="GO" id="GO:0016788">
    <property type="term" value="F:hydrolase activity, acting on ester bonds"/>
    <property type="evidence" value="ECO:0007669"/>
    <property type="project" value="TreeGrafter"/>
</dbReference>
<evidence type="ECO:0000313" key="5">
    <source>
        <dbReference type="Proteomes" id="UP000822688"/>
    </source>
</evidence>
<organism evidence="4 5">
    <name type="scientific">Ceratodon purpureus</name>
    <name type="common">Fire moss</name>
    <name type="synonym">Dicranum purpureum</name>
    <dbReference type="NCBI Taxonomy" id="3225"/>
    <lineage>
        <taxon>Eukaryota</taxon>
        <taxon>Viridiplantae</taxon>
        <taxon>Streptophyta</taxon>
        <taxon>Embryophyta</taxon>
        <taxon>Bryophyta</taxon>
        <taxon>Bryophytina</taxon>
        <taxon>Bryopsida</taxon>
        <taxon>Dicranidae</taxon>
        <taxon>Pseudoditrichales</taxon>
        <taxon>Ditrichaceae</taxon>
        <taxon>Ceratodon</taxon>
    </lineage>
</organism>
<dbReference type="Proteomes" id="UP000822688">
    <property type="component" value="Chromosome 12"/>
</dbReference>
<evidence type="ECO:0000259" key="3">
    <source>
        <dbReference type="Pfam" id="PF00149"/>
    </source>
</evidence>
<feature type="domain" description="Calcineurin-like phosphoesterase" evidence="3">
    <location>
        <begin position="47"/>
        <end position="313"/>
    </location>
</feature>
<dbReference type="InterPro" id="IPR004843">
    <property type="entry name" value="Calcineurin-like_PHP"/>
</dbReference>
<dbReference type="PANTHER" id="PTHR32440">
    <property type="entry name" value="PHOSPHATASE DCR2-RELATED-RELATED"/>
    <property type="match status" value="1"/>
</dbReference>
<dbReference type="EMBL" id="CM026433">
    <property type="protein sequence ID" value="KAG0554104.1"/>
    <property type="molecule type" value="Genomic_DNA"/>
</dbReference>
<evidence type="ECO:0000256" key="2">
    <source>
        <dbReference type="SAM" id="SignalP"/>
    </source>
</evidence>
<feature type="chain" id="PRO_5035833425" description="Calcineurin-like phosphoesterase domain-containing protein" evidence="2">
    <location>
        <begin position="34"/>
        <end position="461"/>
    </location>
</feature>